<dbReference type="InterPro" id="IPR008532">
    <property type="entry name" value="NFACT_RNA-bd"/>
</dbReference>
<dbReference type="GO" id="GO:0043023">
    <property type="term" value="F:ribosomal large subunit binding"/>
    <property type="evidence" value="ECO:0007669"/>
    <property type="project" value="TreeGrafter"/>
</dbReference>
<dbReference type="AlphaFoldDB" id="A0A0R3W980"/>
<feature type="domain" description="NFACT protein C-terminal" evidence="8">
    <location>
        <begin position="824"/>
        <end position="913"/>
    </location>
</feature>
<dbReference type="GO" id="GO:0000049">
    <property type="term" value="F:tRNA binding"/>
    <property type="evidence" value="ECO:0007669"/>
    <property type="project" value="TreeGrafter"/>
</dbReference>
<evidence type="ECO:0000259" key="8">
    <source>
        <dbReference type="Pfam" id="PF11923"/>
    </source>
</evidence>
<keyword evidence="3" id="KW-0963">Cytoplasm</keyword>
<dbReference type="GO" id="GO:0005737">
    <property type="term" value="C:cytoplasm"/>
    <property type="evidence" value="ECO:0007669"/>
    <property type="project" value="UniProtKB-SubCell"/>
</dbReference>
<dbReference type="GO" id="GO:0072344">
    <property type="term" value="P:rescue of stalled ribosome"/>
    <property type="evidence" value="ECO:0007669"/>
    <property type="project" value="TreeGrafter"/>
</dbReference>
<sequence length="938" mass="105023">MPQAFAMKLRKHIKNKKVSDIQQLGIDRLVDITFGFEQYAFHLIVELYGKGNIFLTDANYTILHLLRPRTDVDQDVRYATRERFPVELARPIPACLVDLRDSSSFDNLVQTIADLLVDASGPWSIGPLAEGTEHPPVVSVLSNVFSYGTSLIEHCCFLAGLANVKRRKAVGNPEMDLQVPSDPNACRLDYSAKIARALREVLLQISEKRVITDDGAISKPAVILGVPSATEPGKLNKYDSYYPLRFAHLSSKPGIEFASFNKAVDEFYSSLEIQRNEIQSIQNAKSANKKLENIKRDQEQRIEALREEQISDYQKAQLLELNMDLVDKVIMTLNSAIANQTSWRVLEEVLEKQKERGDDPVANCIVRLQLASNQAVLRLNNRYADDGDMEATTQDVLVDLDSTAFQNAKKYYTHRRQAEAKERKTIAGTAIALKAASKKAEKTRKGVREAPRLSKTRKPFWFEKFHWFISSDNYLVLAGRDDIQNETLFKRYFRQHDIYVHADVHGASSVIVKARALQACEKSAEGSEDSTTTIPQPPMRTLFEAGHMAVALSNAWSAKVITNAWWVRYDQVSKTAPSGEYLPTGSFVIRGRKNVLPQCLLTYGIGILFKLGEDSVERHIGERCIDLESVAETKAILKRYDITPQTCDTIEEDGAEESDVAKAFDNVTLNLNINRIKKPQSQAAQQRKKANPPVKETPPSRPQPKAKSTGPNPLKRGQKAKMKRIRQKYADQDDEERQMRQRILQGASGKLSAVHSIGKASQPEEEVNDVEAEDGQEEYSLPQVQDDEAKENSEVADEREEATVPVPELEEGDLKDDPATTLGEVSMLETLTGQPVVEDSLLFALPFCAPFSALQKLKYKAKLLPGVQKKGEITRMAIRHFTMDKEASDLEKQLIQAIREEDVCRVLPGSAKIAFSDAALKPASGRGGFSTVQRQEII</sequence>
<accession>A0A0R3W980</accession>
<comment type="subcellular location">
    <subcellularLocation>
        <location evidence="1">Cytoplasm</location>
    </subcellularLocation>
</comment>
<reference evidence="9 10" key="2">
    <citation type="submission" date="2018-11" db="EMBL/GenBank/DDBJ databases">
        <authorList>
            <consortium name="Pathogen Informatics"/>
        </authorList>
    </citation>
    <scope>NUCLEOTIDE SEQUENCE [LARGE SCALE GENOMIC DNA]</scope>
</reference>
<evidence type="ECO:0000256" key="4">
    <source>
        <dbReference type="ARBA" id="ARBA00023054"/>
    </source>
</evidence>
<feature type="coiled-coil region" evidence="5">
    <location>
        <begin position="281"/>
        <end position="308"/>
    </location>
</feature>
<proteinExistence type="inferred from homology"/>
<dbReference type="EMBL" id="UYRS01018560">
    <property type="protein sequence ID" value="VDK37675.1"/>
    <property type="molecule type" value="Genomic_DNA"/>
</dbReference>
<protein>
    <submittedName>
        <fullName evidence="11">NFACT-R_1 domain-containing protein</fullName>
    </submittedName>
</protein>
<feature type="compositionally biased region" description="Basic residues" evidence="6">
    <location>
        <begin position="716"/>
        <end position="727"/>
    </location>
</feature>
<keyword evidence="10" id="KW-1185">Reference proteome</keyword>
<evidence type="ECO:0000256" key="5">
    <source>
        <dbReference type="SAM" id="Coils"/>
    </source>
</evidence>
<dbReference type="Pfam" id="PF11923">
    <property type="entry name" value="NFACT-C"/>
    <property type="match status" value="1"/>
</dbReference>
<dbReference type="STRING" id="60517.A0A0R3W980"/>
<dbReference type="PANTHER" id="PTHR15239">
    <property type="entry name" value="NUCLEAR EXPORT MEDIATOR FACTOR NEMF"/>
    <property type="match status" value="1"/>
</dbReference>
<evidence type="ECO:0000313" key="10">
    <source>
        <dbReference type="Proteomes" id="UP000282613"/>
    </source>
</evidence>
<feature type="region of interest" description="Disordered" evidence="6">
    <location>
        <begin position="677"/>
        <end position="805"/>
    </location>
</feature>
<evidence type="ECO:0000256" key="2">
    <source>
        <dbReference type="ARBA" id="ARBA00008318"/>
    </source>
</evidence>
<dbReference type="InterPro" id="IPR051608">
    <property type="entry name" value="RQC_Subunit_NEMF"/>
</dbReference>
<dbReference type="Gene3D" id="2.30.310.10">
    <property type="entry name" value="ibrinogen binding protein from staphylococcus aureus domain"/>
    <property type="match status" value="1"/>
</dbReference>
<feature type="domain" description="NFACT RNA-binding" evidence="7">
    <location>
        <begin position="464"/>
        <end position="591"/>
    </location>
</feature>
<evidence type="ECO:0000256" key="3">
    <source>
        <dbReference type="ARBA" id="ARBA00022490"/>
    </source>
</evidence>
<dbReference type="OrthoDB" id="207084at2759"/>
<dbReference type="WBParaSite" id="TASK_0000698701-mRNA-1">
    <property type="protein sequence ID" value="TASK_0000698701-mRNA-1"/>
    <property type="gene ID" value="TASK_0000698701"/>
</dbReference>
<dbReference type="PANTHER" id="PTHR15239:SF6">
    <property type="entry name" value="RIBOSOME QUALITY CONTROL COMPLEX SUBUNIT NEMF"/>
    <property type="match status" value="1"/>
</dbReference>
<reference evidence="11" key="1">
    <citation type="submission" date="2017-02" db="UniProtKB">
        <authorList>
            <consortium name="WormBaseParasite"/>
        </authorList>
    </citation>
    <scope>IDENTIFICATION</scope>
</reference>
<evidence type="ECO:0000313" key="11">
    <source>
        <dbReference type="WBParaSite" id="TASK_0000698701-mRNA-1"/>
    </source>
</evidence>
<keyword evidence="4 5" id="KW-0175">Coiled coil</keyword>
<name>A0A0R3W980_TAEAS</name>
<organism evidence="11">
    <name type="scientific">Taenia asiatica</name>
    <name type="common">Asian tapeworm</name>
    <dbReference type="NCBI Taxonomy" id="60517"/>
    <lineage>
        <taxon>Eukaryota</taxon>
        <taxon>Metazoa</taxon>
        <taxon>Spiralia</taxon>
        <taxon>Lophotrochozoa</taxon>
        <taxon>Platyhelminthes</taxon>
        <taxon>Cestoda</taxon>
        <taxon>Eucestoda</taxon>
        <taxon>Cyclophyllidea</taxon>
        <taxon>Taeniidae</taxon>
        <taxon>Taenia</taxon>
    </lineage>
</organism>
<evidence type="ECO:0000256" key="6">
    <source>
        <dbReference type="SAM" id="MobiDB-lite"/>
    </source>
</evidence>
<dbReference type="Pfam" id="PF05670">
    <property type="entry name" value="NFACT-R_1"/>
    <property type="match status" value="1"/>
</dbReference>
<gene>
    <name evidence="9" type="ORF">TASK_LOCUS6988</name>
</gene>
<evidence type="ECO:0000313" key="9">
    <source>
        <dbReference type="EMBL" id="VDK37675.1"/>
    </source>
</evidence>
<dbReference type="InterPro" id="IPR021846">
    <property type="entry name" value="NFACT-C"/>
</dbReference>
<dbReference type="GO" id="GO:1990116">
    <property type="term" value="P:ribosome-associated ubiquitin-dependent protein catabolic process"/>
    <property type="evidence" value="ECO:0007669"/>
    <property type="project" value="TreeGrafter"/>
</dbReference>
<comment type="similarity">
    <text evidence="2">Belongs to the NEMF family.</text>
</comment>
<evidence type="ECO:0000259" key="7">
    <source>
        <dbReference type="Pfam" id="PF05670"/>
    </source>
</evidence>
<dbReference type="Proteomes" id="UP000282613">
    <property type="component" value="Unassembled WGS sequence"/>
</dbReference>
<feature type="compositionally biased region" description="Acidic residues" evidence="6">
    <location>
        <begin position="763"/>
        <end position="777"/>
    </location>
</feature>
<dbReference type="Pfam" id="PF05833">
    <property type="entry name" value="NFACT_N"/>
    <property type="match status" value="2"/>
</dbReference>
<feature type="compositionally biased region" description="Acidic residues" evidence="6">
    <location>
        <begin position="785"/>
        <end position="800"/>
    </location>
</feature>
<evidence type="ECO:0000256" key="1">
    <source>
        <dbReference type="ARBA" id="ARBA00004496"/>
    </source>
</evidence>
<dbReference type="GO" id="GO:1990112">
    <property type="term" value="C:RQC complex"/>
    <property type="evidence" value="ECO:0007669"/>
    <property type="project" value="TreeGrafter"/>
</dbReference>